<dbReference type="RefSeq" id="WP_132707245.1">
    <property type="nucleotide sequence ID" value="NZ_JACIGF010000002.1"/>
</dbReference>
<feature type="transmembrane region" description="Helical" evidence="6">
    <location>
        <begin position="148"/>
        <end position="169"/>
    </location>
</feature>
<dbReference type="InterPro" id="IPR050736">
    <property type="entry name" value="Sensor_HK_Regulatory"/>
</dbReference>
<evidence type="ECO:0000313" key="8">
    <source>
        <dbReference type="EMBL" id="TCP37651.1"/>
    </source>
</evidence>
<gene>
    <name evidence="8" type="ORF">EV659_10256</name>
</gene>
<dbReference type="Proteomes" id="UP000295399">
    <property type="component" value="Unassembled WGS sequence"/>
</dbReference>
<evidence type="ECO:0000256" key="2">
    <source>
        <dbReference type="ARBA" id="ARBA00012438"/>
    </source>
</evidence>
<keyword evidence="6" id="KW-0812">Transmembrane</keyword>
<reference evidence="8 9" key="1">
    <citation type="submission" date="2019-03" db="EMBL/GenBank/DDBJ databases">
        <title>Genomic Encyclopedia of Type Strains, Phase IV (KMG-IV): sequencing the most valuable type-strain genomes for metagenomic binning, comparative biology and taxonomic classification.</title>
        <authorList>
            <person name="Goeker M."/>
        </authorList>
    </citation>
    <scope>NUCLEOTIDE SEQUENCE [LARGE SCALE GENOMIC DNA]</scope>
    <source>
        <strain evidence="8 9">DSM 2132</strain>
    </source>
</reference>
<feature type="transmembrane region" description="Helical" evidence="6">
    <location>
        <begin position="115"/>
        <end position="136"/>
    </location>
</feature>
<keyword evidence="9" id="KW-1185">Reference proteome</keyword>
<dbReference type="PANTHER" id="PTHR43711">
    <property type="entry name" value="TWO-COMPONENT HISTIDINE KINASE"/>
    <property type="match status" value="1"/>
</dbReference>
<organism evidence="8 9">
    <name type="scientific">Rhodothalassium salexigens DSM 2132</name>
    <dbReference type="NCBI Taxonomy" id="1188247"/>
    <lineage>
        <taxon>Bacteria</taxon>
        <taxon>Pseudomonadati</taxon>
        <taxon>Pseudomonadota</taxon>
        <taxon>Alphaproteobacteria</taxon>
        <taxon>Rhodothalassiales</taxon>
        <taxon>Rhodothalassiaceae</taxon>
        <taxon>Rhodothalassium</taxon>
    </lineage>
</organism>
<comment type="catalytic activity">
    <reaction evidence="1">
        <text>ATP + protein L-histidine = ADP + protein N-phospho-L-histidine.</text>
        <dbReference type="EC" id="2.7.13.3"/>
    </reaction>
</comment>
<dbReference type="GO" id="GO:0000155">
    <property type="term" value="F:phosphorelay sensor kinase activity"/>
    <property type="evidence" value="ECO:0007669"/>
    <property type="project" value="InterPro"/>
</dbReference>
<keyword evidence="5" id="KW-0902">Two-component regulatory system</keyword>
<accession>A0A4R2PU16</accession>
<feature type="domain" description="Signal transduction histidine kinase dimerisation/phosphoacceptor" evidence="7">
    <location>
        <begin position="224"/>
        <end position="291"/>
    </location>
</feature>
<comment type="caution">
    <text evidence="8">The sequence shown here is derived from an EMBL/GenBank/DDBJ whole genome shotgun (WGS) entry which is preliminary data.</text>
</comment>
<evidence type="ECO:0000256" key="4">
    <source>
        <dbReference type="ARBA" id="ARBA00022777"/>
    </source>
</evidence>
<dbReference type="CDD" id="cd00082">
    <property type="entry name" value="HisKA"/>
    <property type="match status" value="1"/>
</dbReference>
<dbReference type="InParanoid" id="A0A4R2PU16"/>
<evidence type="ECO:0000256" key="1">
    <source>
        <dbReference type="ARBA" id="ARBA00000085"/>
    </source>
</evidence>
<sequence>MNGDIVNTFSYAIAIAANAFTFVILAVLSSNRVNRRFAFVAIGHLVNAALYSVELAFELKGDAAIYFVIYSVYGLPSLLVWFGMSRLPVRAFLVILPAFIGLQTGLHALSQVNTLALWLTHAMTMGLWVAAAWLAWRDLSVDRVVKGAVASLFVARGLLVLAIGAAFVSSANLPVWVGIGAGLLAMANGAALVCFAYSRLQTHYDRAMQAARRDAGAMRAALRTQDVFISGMSHELRTPLNAVIGYGDLMAQNWSQHAHKLSEYRAAIAQGRQRLIDILDEIALFLSVQAVRWRPAGGSSGAATAVATGVDLTGGHYDILVDRLRTLSVSGTVTSVVDPDHMVLSARWPATDGLHQTLSGIFEGRVDPYVSRASIKADLSLCLIETIVAQADGDIEYHTRDNSDYIRVRLPIGEARWKEAS</sequence>
<evidence type="ECO:0000256" key="5">
    <source>
        <dbReference type="ARBA" id="ARBA00023012"/>
    </source>
</evidence>
<dbReference type="EMBL" id="SLXO01000002">
    <property type="protein sequence ID" value="TCP37651.1"/>
    <property type="molecule type" value="Genomic_DNA"/>
</dbReference>
<dbReference type="OrthoDB" id="9792991at2"/>
<proteinExistence type="predicted"/>
<dbReference type="SUPFAM" id="SSF47384">
    <property type="entry name" value="Homodimeric domain of signal transducing histidine kinase"/>
    <property type="match status" value="1"/>
</dbReference>
<evidence type="ECO:0000256" key="6">
    <source>
        <dbReference type="SAM" id="Phobius"/>
    </source>
</evidence>
<feature type="transmembrane region" description="Helical" evidence="6">
    <location>
        <begin position="91"/>
        <end position="109"/>
    </location>
</feature>
<protein>
    <recommendedName>
        <fullName evidence="2">histidine kinase</fullName>
        <ecNumber evidence="2">2.7.13.3</ecNumber>
    </recommendedName>
</protein>
<keyword evidence="6" id="KW-0472">Membrane</keyword>
<keyword evidence="3" id="KW-0808">Transferase</keyword>
<dbReference type="Gene3D" id="1.10.287.130">
    <property type="match status" value="1"/>
</dbReference>
<dbReference type="SMART" id="SM00388">
    <property type="entry name" value="HisKA"/>
    <property type="match status" value="1"/>
</dbReference>
<evidence type="ECO:0000313" key="9">
    <source>
        <dbReference type="Proteomes" id="UP000295399"/>
    </source>
</evidence>
<feature type="transmembrane region" description="Helical" evidence="6">
    <location>
        <begin position="63"/>
        <end position="84"/>
    </location>
</feature>
<keyword evidence="6" id="KW-1133">Transmembrane helix</keyword>
<dbReference type="EC" id="2.7.13.3" evidence="2"/>
<keyword evidence="4" id="KW-0418">Kinase</keyword>
<evidence type="ECO:0000259" key="7">
    <source>
        <dbReference type="SMART" id="SM00388"/>
    </source>
</evidence>
<feature type="transmembrane region" description="Helical" evidence="6">
    <location>
        <begin position="6"/>
        <end position="28"/>
    </location>
</feature>
<dbReference type="Pfam" id="PF00512">
    <property type="entry name" value="HisKA"/>
    <property type="match status" value="1"/>
</dbReference>
<feature type="transmembrane region" description="Helical" evidence="6">
    <location>
        <begin position="175"/>
        <end position="198"/>
    </location>
</feature>
<feature type="transmembrane region" description="Helical" evidence="6">
    <location>
        <begin position="37"/>
        <end position="57"/>
    </location>
</feature>
<dbReference type="InterPro" id="IPR036097">
    <property type="entry name" value="HisK_dim/P_sf"/>
</dbReference>
<name>A0A4R2PU16_RHOSA</name>
<evidence type="ECO:0000256" key="3">
    <source>
        <dbReference type="ARBA" id="ARBA00022679"/>
    </source>
</evidence>
<dbReference type="AlphaFoldDB" id="A0A4R2PU16"/>
<dbReference type="PANTHER" id="PTHR43711:SF1">
    <property type="entry name" value="HISTIDINE KINASE 1"/>
    <property type="match status" value="1"/>
</dbReference>
<dbReference type="InterPro" id="IPR003661">
    <property type="entry name" value="HisK_dim/P_dom"/>
</dbReference>